<dbReference type="AlphaFoldDB" id="R7GXG5"/>
<sequence length="29" mass="3200">MVIFSFIFAICCAALAEAVKVNNKINLKK</sequence>
<name>R7GXG5_9BACT</name>
<comment type="caution">
    <text evidence="1">The sequence shown here is derived from an EMBL/GenBank/DDBJ whole genome shotgun (WGS) entry which is preliminary data.</text>
</comment>
<gene>
    <name evidence="1" type="ORF">BN741_01111</name>
</gene>
<organism evidence="1">
    <name type="scientific">Leyella stercorea CAG:629</name>
    <dbReference type="NCBI Taxonomy" id="1263103"/>
    <lineage>
        <taxon>Bacteria</taxon>
        <taxon>Pseudomonadati</taxon>
        <taxon>Bacteroidota</taxon>
        <taxon>Bacteroidia</taxon>
        <taxon>Bacteroidales</taxon>
        <taxon>Prevotellaceae</taxon>
        <taxon>Leyella</taxon>
    </lineage>
</organism>
<reference evidence="1" key="1">
    <citation type="submission" date="2012-11" db="EMBL/GenBank/DDBJ databases">
        <title>Dependencies among metagenomic species, viruses, plasmids and units of genetic variation.</title>
        <authorList>
            <person name="Nielsen H.B."/>
            <person name="Almeida M."/>
            <person name="Juncker A.S."/>
            <person name="Rasmussen S."/>
            <person name="Li J."/>
            <person name="Sunagawa S."/>
            <person name="Plichta D."/>
            <person name="Gautier L."/>
            <person name="Le Chatelier E."/>
            <person name="Peletier E."/>
            <person name="Bonde I."/>
            <person name="Nielsen T."/>
            <person name="Manichanh C."/>
            <person name="Arumugam M."/>
            <person name="Batto J."/>
            <person name="Santos M.B.Q.D."/>
            <person name="Blom N."/>
            <person name="Borruel N."/>
            <person name="Burgdorf K.S."/>
            <person name="Boumezbeur F."/>
            <person name="Casellas F."/>
            <person name="Dore J."/>
            <person name="Guarner F."/>
            <person name="Hansen T."/>
            <person name="Hildebrand F."/>
            <person name="Kaas R.S."/>
            <person name="Kennedy S."/>
            <person name="Kristiansen K."/>
            <person name="Kultima J.R."/>
            <person name="Leonard P."/>
            <person name="Levenez F."/>
            <person name="Lund O."/>
            <person name="Moumen B."/>
            <person name="Le Paslier D."/>
            <person name="Pons N."/>
            <person name="Pedersen O."/>
            <person name="Prifti E."/>
            <person name="Qin J."/>
            <person name="Raes J."/>
            <person name="Tap J."/>
            <person name="Tims S."/>
            <person name="Ussery D.W."/>
            <person name="Yamada T."/>
            <person name="MetaHit consortium"/>
            <person name="Renault P."/>
            <person name="Sicheritz-Ponten T."/>
            <person name="Bork P."/>
            <person name="Wang J."/>
            <person name="Brunak S."/>
            <person name="Ehrlich S.D."/>
        </authorList>
    </citation>
    <scope>NUCLEOTIDE SEQUENCE [LARGE SCALE GENOMIC DNA]</scope>
</reference>
<dbReference type="EMBL" id="CBIT010000105">
    <property type="protein sequence ID" value="CDE31736.1"/>
    <property type="molecule type" value="Genomic_DNA"/>
</dbReference>
<evidence type="ECO:0000313" key="1">
    <source>
        <dbReference type="EMBL" id="CDE31736.1"/>
    </source>
</evidence>
<accession>R7GXG5</accession>
<proteinExistence type="predicted"/>
<dbReference type="Proteomes" id="UP000018072">
    <property type="component" value="Unassembled WGS sequence"/>
</dbReference>
<protein>
    <submittedName>
        <fullName evidence="1">Uncharacterized protein</fullName>
    </submittedName>
</protein>